<dbReference type="AlphaFoldDB" id="A0A1D3K8J9"/>
<evidence type="ECO:0000313" key="1">
    <source>
        <dbReference type="EMBL" id="SBW84582.1"/>
    </source>
</evidence>
<accession>A0A1D3K8J9</accession>
<evidence type="ECO:0000313" key="2">
    <source>
        <dbReference type="Proteomes" id="UP000245431"/>
    </source>
</evidence>
<organism evidence="1 2">
    <name type="scientific">Pseudomonas veronii 1YdBTEX2</name>
    <dbReference type="NCBI Taxonomy" id="1295141"/>
    <lineage>
        <taxon>Bacteria</taxon>
        <taxon>Pseudomonadati</taxon>
        <taxon>Pseudomonadota</taxon>
        <taxon>Gammaproteobacteria</taxon>
        <taxon>Pseudomonadales</taxon>
        <taxon>Pseudomonadaceae</taxon>
        <taxon>Pseudomonas</taxon>
    </lineage>
</organism>
<dbReference type="EMBL" id="LT599584">
    <property type="protein sequence ID" value="SBW84582.1"/>
    <property type="molecule type" value="Genomic_DNA"/>
</dbReference>
<proteinExistence type="predicted"/>
<gene>
    <name evidence="1" type="ORF">PVE_R2G0556</name>
</gene>
<dbReference type="Proteomes" id="UP000245431">
    <property type="component" value="Chromosome PVE_r2"/>
</dbReference>
<reference evidence="2" key="1">
    <citation type="submission" date="2016-07" db="EMBL/GenBank/DDBJ databases">
        <authorList>
            <person name="Florea S."/>
            <person name="Webb J.S."/>
            <person name="Jaromczyk J."/>
            <person name="Schardl C.L."/>
        </authorList>
    </citation>
    <scope>NUCLEOTIDE SEQUENCE [LARGE SCALE GENOMIC DNA]</scope>
    <source>
        <strain evidence="2">1YdBTEX2</strain>
    </source>
</reference>
<sequence length="86" mass="9505">MFLGEFEAFSLRGLLVCQKHLPHLDVTKLAREHPRTESKPVGGIQSQVLLSLSPKCPQPTAETSLTQCFRGSGLQIDWKFASLLLA</sequence>
<name>A0A1D3K8J9_PSEVE</name>
<protein>
    <submittedName>
        <fullName evidence="1">Uncharacterized protein</fullName>
    </submittedName>
</protein>